<dbReference type="AlphaFoldDB" id="A0A212K1Q3"/>
<feature type="transmembrane region" description="Helical" evidence="1">
    <location>
        <begin position="46"/>
        <end position="72"/>
    </location>
</feature>
<feature type="transmembrane region" description="Helical" evidence="1">
    <location>
        <begin position="21"/>
        <end position="40"/>
    </location>
</feature>
<feature type="transmembrane region" description="Helical" evidence="1">
    <location>
        <begin position="205"/>
        <end position="221"/>
    </location>
</feature>
<keyword evidence="1" id="KW-0812">Transmembrane</keyword>
<proteinExistence type="predicted"/>
<feature type="transmembrane region" description="Helical" evidence="1">
    <location>
        <begin position="325"/>
        <end position="344"/>
    </location>
</feature>
<keyword evidence="1" id="KW-1133">Transmembrane helix</keyword>
<dbReference type="Pfam" id="PF01970">
    <property type="entry name" value="TctA"/>
    <property type="match status" value="1"/>
</dbReference>
<evidence type="ECO:0000259" key="2">
    <source>
        <dbReference type="Pfam" id="PF01970"/>
    </source>
</evidence>
<keyword evidence="1" id="KW-0472">Membrane</keyword>
<name>A0A212K1Q3_9PROT</name>
<dbReference type="PANTHER" id="PTHR35342:SF5">
    <property type="entry name" value="TRICARBOXYLIC TRANSPORT PROTEIN"/>
    <property type="match status" value="1"/>
</dbReference>
<organism evidence="3">
    <name type="scientific">uncultured Alphaproteobacteria bacterium</name>
    <dbReference type="NCBI Taxonomy" id="91750"/>
    <lineage>
        <taxon>Bacteria</taxon>
        <taxon>Pseudomonadati</taxon>
        <taxon>Pseudomonadota</taxon>
        <taxon>Alphaproteobacteria</taxon>
        <taxon>environmental samples</taxon>
    </lineage>
</organism>
<dbReference type="EMBL" id="FLUO01000001">
    <property type="protein sequence ID" value="SBW05654.1"/>
    <property type="molecule type" value="Genomic_DNA"/>
</dbReference>
<reference evidence="3" key="1">
    <citation type="submission" date="2016-04" db="EMBL/GenBank/DDBJ databases">
        <authorList>
            <person name="Evans L.H."/>
            <person name="Alamgir A."/>
            <person name="Owens N."/>
            <person name="Weber N.D."/>
            <person name="Virtaneva K."/>
            <person name="Barbian K."/>
            <person name="Babar A."/>
            <person name="Rosenke K."/>
        </authorList>
    </citation>
    <scope>NUCLEOTIDE SEQUENCE</scope>
    <source>
        <strain evidence="3">86</strain>
    </source>
</reference>
<feature type="transmembrane region" description="Helical" evidence="1">
    <location>
        <begin position="167"/>
        <end position="185"/>
    </location>
</feature>
<sequence>MDAIFHNLGLGFEVALQPINLMWLVIGGLLGTVIGMLPGLGPATGVAVLIPLTYGMSPATALITMAAVYYGAMFGGSRASIMINTPGDASAIVSCFDGYPMAKSGRAGSALATSAIASFVGGVVGMVFLIFFTAPVAELALKFGPAEKFSLMLFALTATITLSEGSVLKGFIAMGIGFMLATIGIDGQSGAIRFTMGIDALQDGIDFLVIMIGFYAIAEVFKNFSSLDVRYDIDAKSIGRVWMSAEDIRRSWKPILRGGPLGFVTGVLPGAGGTIATFLSYAIEKSLSKKPQEFGKGAVEGLAGPESANNACSCGALVPLLTLGIPGSGTAAVMLGALMMLGVRPGPVLFEQHPEIAWGVIASMLAGNLVLLFINLPLAVPLVQLLKTPQRIMLPLIVGMAYMGTYFLNYSSFDFVLVSVSALAGYMLSRLSIPIPPLVLALILGGMTEQAFRNSLTIANGSPAIFFTQPISLGFLVLAAVSLVYALRRHRSLMKV</sequence>
<gene>
    <name evidence="3" type="ORF">KL86APRO_12008</name>
</gene>
<accession>A0A212K1Q3</accession>
<feature type="transmembrane region" description="Helical" evidence="1">
    <location>
        <begin position="464"/>
        <end position="487"/>
    </location>
</feature>
<feature type="domain" description="DUF112" evidence="2">
    <location>
        <begin position="21"/>
        <end position="440"/>
    </location>
</feature>
<evidence type="ECO:0000256" key="1">
    <source>
        <dbReference type="SAM" id="Phobius"/>
    </source>
</evidence>
<feature type="transmembrane region" description="Helical" evidence="1">
    <location>
        <begin position="392"/>
        <end position="408"/>
    </location>
</feature>
<evidence type="ECO:0000313" key="3">
    <source>
        <dbReference type="EMBL" id="SBW05654.1"/>
    </source>
</evidence>
<feature type="transmembrane region" description="Helical" evidence="1">
    <location>
        <begin position="259"/>
        <end position="283"/>
    </location>
</feature>
<feature type="transmembrane region" description="Helical" evidence="1">
    <location>
        <begin position="356"/>
        <end position="380"/>
    </location>
</feature>
<dbReference type="PANTHER" id="PTHR35342">
    <property type="entry name" value="TRICARBOXYLIC TRANSPORT PROTEIN"/>
    <property type="match status" value="1"/>
</dbReference>
<dbReference type="InterPro" id="IPR002823">
    <property type="entry name" value="DUF112_TM"/>
</dbReference>
<protein>
    <submittedName>
        <fullName evidence="3">Uncharacterized 52.8 kDa protein in TAR-I ttuC' 3'region</fullName>
    </submittedName>
</protein>
<feature type="transmembrane region" description="Helical" evidence="1">
    <location>
        <begin position="110"/>
        <end position="133"/>
    </location>
</feature>